<evidence type="ECO:0000313" key="4">
    <source>
        <dbReference type="Proteomes" id="UP000094243"/>
    </source>
</evidence>
<keyword evidence="4" id="KW-1185">Reference proteome</keyword>
<dbReference type="SMART" id="SM00507">
    <property type="entry name" value="HNHc"/>
    <property type="match status" value="1"/>
</dbReference>
<dbReference type="Proteomes" id="UP000094243">
    <property type="component" value="Unassembled WGS sequence"/>
</dbReference>
<accession>A0A1E3S193</accession>
<dbReference type="EMBL" id="MIGZ01000011">
    <property type="protein sequence ID" value="ODQ95868.1"/>
    <property type="molecule type" value="Genomic_DNA"/>
</dbReference>
<comment type="caution">
    <text evidence="3">The sequence shown here is derived from an EMBL/GenBank/DDBJ whole genome shotgun (WGS) entry which is preliminary data.</text>
</comment>
<organism evidence="3 4">
    <name type="scientific">Mycolicibacterium holsaticum</name>
    <dbReference type="NCBI Taxonomy" id="152142"/>
    <lineage>
        <taxon>Bacteria</taxon>
        <taxon>Bacillati</taxon>
        <taxon>Actinomycetota</taxon>
        <taxon>Actinomycetes</taxon>
        <taxon>Mycobacteriales</taxon>
        <taxon>Mycobacteriaceae</taxon>
        <taxon>Mycolicibacterium</taxon>
    </lineage>
</organism>
<evidence type="ECO:0000256" key="1">
    <source>
        <dbReference type="SAM" id="MobiDB-lite"/>
    </source>
</evidence>
<dbReference type="Pfam" id="PF02720">
    <property type="entry name" value="DUF222"/>
    <property type="match status" value="1"/>
</dbReference>
<evidence type="ECO:0000313" key="3">
    <source>
        <dbReference type="EMBL" id="ODQ95868.1"/>
    </source>
</evidence>
<dbReference type="CDD" id="cd00085">
    <property type="entry name" value="HNHc"/>
    <property type="match status" value="1"/>
</dbReference>
<dbReference type="RefSeq" id="WP_069403841.1">
    <property type="nucleotide sequence ID" value="NZ_MIGZ01000011.1"/>
</dbReference>
<protein>
    <recommendedName>
        <fullName evidence="2">HNH nuclease domain-containing protein</fullName>
    </recommendedName>
</protein>
<dbReference type="AlphaFoldDB" id="A0A1E3S193"/>
<dbReference type="InterPro" id="IPR003870">
    <property type="entry name" value="DUF222"/>
</dbReference>
<feature type="domain" description="HNH nuclease" evidence="2">
    <location>
        <begin position="342"/>
        <end position="393"/>
    </location>
</feature>
<feature type="compositionally biased region" description="Polar residues" evidence="1">
    <location>
        <begin position="279"/>
        <end position="288"/>
    </location>
</feature>
<dbReference type="OrthoDB" id="4775237at2"/>
<gene>
    <name evidence="3" type="ORF">BHQ17_03505</name>
</gene>
<reference evidence="4" key="1">
    <citation type="submission" date="2016-09" db="EMBL/GenBank/DDBJ databases">
        <authorList>
            <person name="Greninger A.L."/>
            <person name="Jerome K.R."/>
            <person name="Mcnair B."/>
            <person name="Wallis C."/>
            <person name="Fang F."/>
        </authorList>
    </citation>
    <scope>NUCLEOTIDE SEQUENCE [LARGE SCALE GENOMIC DNA]</scope>
    <source>
        <strain evidence="4">M7</strain>
    </source>
</reference>
<proteinExistence type="predicted"/>
<feature type="region of interest" description="Disordered" evidence="1">
    <location>
        <begin position="436"/>
        <end position="490"/>
    </location>
</feature>
<dbReference type="InterPro" id="IPR003615">
    <property type="entry name" value="HNH_nuc"/>
</dbReference>
<sequence length="490" mass="53095">MFASEFRSADEAALVAEIQACTRAEAVTAARRFAAIGELAARADAPGLDERQQWAVDLWACAAAEVAAAMSISQRKASGQMRIALALRERLPKLAARFSAGEISAKLVSAITWRTHLVIGAELMARIDEAVTERAVAWGALSEERLELAIDAIVETHDPDARRRFHEAARQCDVRLGKPDDDTGTASLWGRLSAVDAELLDKRIAEMIAGVCEGDPRTEGQRRAAALGAMAAGADRLACHCGGAQCPRAGAADPRAAAFVIHAITDTTPTPTKAKANLSRPTNTNAESSAPKPDAQPPMTLIVGGGVIPPALLAELIDNGATVRPVYRPYGVADPGYRPSRACERFVHMRDMTCRFPGCDRPAQNCDIDHTTPYPGGPTHPSNNKCLCRLHHLLKTFCGWRDEQYPDGTVVWTAPSGHTYRTYPFSRVLFPNWDTTTADLPPRANAPPPSAQRALKMPRRRRTRAAENTARINAERKLNKRDAARDLPSL</sequence>
<feature type="compositionally biased region" description="Basic and acidic residues" evidence="1">
    <location>
        <begin position="473"/>
        <end position="490"/>
    </location>
</feature>
<name>A0A1E3S193_9MYCO</name>
<evidence type="ECO:0000259" key="2">
    <source>
        <dbReference type="SMART" id="SM00507"/>
    </source>
</evidence>
<feature type="region of interest" description="Disordered" evidence="1">
    <location>
        <begin position="269"/>
        <end position="298"/>
    </location>
</feature>